<evidence type="ECO:0008006" key="4">
    <source>
        <dbReference type="Google" id="ProtNLM"/>
    </source>
</evidence>
<evidence type="ECO:0000313" key="2">
    <source>
        <dbReference type="EMBL" id="CAH0054950.1"/>
    </source>
</evidence>
<sequence length="321" mass="35467">MPLPTSIPSFDELPLQKGDPIHSAWGLWGTGPESALGSLNYLTDELVLKTMKEEVRTGERVGLNLPLDLVNPPLLGRVGFEQKVIDKHPRVINDDVITFNTQGSSQWDSLRHFAYQGDKKFYNGTTQEQIHASPRTEINSLQSWTTRNLAGRGVLIDYARYAKLHGISYEAFSAHPITVEDIEAIASEQGVKFAVGDVLFVRTGYVASYKAADQTRRELAAQGRWVGVRQGQATLEWLWKKQFAALASDCPGFEMIPHAEGEGMLHPVVLSGWGTPLGELFDLEALAVLAEKHNRWSFFFTSSPLNYTGAVASPPNATAIM</sequence>
<comment type="similarity">
    <text evidence="1">Belongs to the Cyclase 1 superfamily.</text>
</comment>
<dbReference type="Gene3D" id="3.50.30.50">
    <property type="entry name" value="Putative cyclase"/>
    <property type="match status" value="1"/>
</dbReference>
<keyword evidence="3" id="KW-1185">Reference proteome</keyword>
<dbReference type="Pfam" id="PF04199">
    <property type="entry name" value="Cyclase"/>
    <property type="match status" value="1"/>
</dbReference>
<dbReference type="AlphaFoldDB" id="A0A9N9ZGR0"/>
<dbReference type="OrthoDB" id="5396at2759"/>
<reference evidence="2 3" key="2">
    <citation type="submission" date="2021-10" db="EMBL/GenBank/DDBJ databases">
        <authorList>
            <person name="Piombo E."/>
        </authorList>
    </citation>
    <scope>NUCLEOTIDE SEQUENCE [LARGE SCALE GENOMIC DNA]</scope>
</reference>
<dbReference type="GO" id="GO:0019441">
    <property type="term" value="P:L-tryptophan catabolic process to kynurenine"/>
    <property type="evidence" value="ECO:0007669"/>
    <property type="project" value="InterPro"/>
</dbReference>
<dbReference type="PANTHER" id="PTHR34861">
    <property type="match status" value="1"/>
</dbReference>
<evidence type="ECO:0000313" key="3">
    <source>
        <dbReference type="Proteomes" id="UP000775872"/>
    </source>
</evidence>
<dbReference type="EMBL" id="CABFOC020000053">
    <property type="protein sequence ID" value="CAH0054950.1"/>
    <property type="molecule type" value="Genomic_DNA"/>
</dbReference>
<protein>
    <recommendedName>
        <fullName evidence="4">Cyclase</fullName>
    </recommendedName>
</protein>
<dbReference type="SUPFAM" id="SSF102198">
    <property type="entry name" value="Putative cyclase"/>
    <property type="match status" value="1"/>
</dbReference>
<organism evidence="2 3">
    <name type="scientific">Clonostachys solani</name>
    <dbReference type="NCBI Taxonomy" id="160281"/>
    <lineage>
        <taxon>Eukaryota</taxon>
        <taxon>Fungi</taxon>
        <taxon>Dikarya</taxon>
        <taxon>Ascomycota</taxon>
        <taxon>Pezizomycotina</taxon>
        <taxon>Sordariomycetes</taxon>
        <taxon>Hypocreomycetidae</taxon>
        <taxon>Hypocreales</taxon>
        <taxon>Bionectriaceae</taxon>
        <taxon>Clonostachys</taxon>
    </lineage>
</organism>
<name>A0A9N9ZGR0_9HYPO</name>
<dbReference type="InterPro" id="IPR037175">
    <property type="entry name" value="KFase_sf"/>
</dbReference>
<accession>A0A9N9ZGR0</accession>
<dbReference type="InterPro" id="IPR007325">
    <property type="entry name" value="KFase/CYL"/>
</dbReference>
<reference evidence="3" key="1">
    <citation type="submission" date="2019-06" db="EMBL/GenBank/DDBJ databases">
        <authorList>
            <person name="Broberg M."/>
        </authorList>
    </citation>
    <scope>NUCLEOTIDE SEQUENCE [LARGE SCALE GENOMIC DNA]</scope>
</reference>
<dbReference type="PANTHER" id="PTHR34861:SF11">
    <property type="entry name" value="CYCLASE"/>
    <property type="match status" value="1"/>
</dbReference>
<dbReference type="GO" id="GO:0004061">
    <property type="term" value="F:arylformamidase activity"/>
    <property type="evidence" value="ECO:0007669"/>
    <property type="project" value="InterPro"/>
</dbReference>
<evidence type="ECO:0000256" key="1">
    <source>
        <dbReference type="ARBA" id="ARBA00007865"/>
    </source>
</evidence>
<dbReference type="Proteomes" id="UP000775872">
    <property type="component" value="Unassembled WGS sequence"/>
</dbReference>
<gene>
    <name evidence="2" type="ORF">CSOL1703_00016851</name>
</gene>
<comment type="caution">
    <text evidence="2">The sequence shown here is derived from an EMBL/GenBank/DDBJ whole genome shotgun (WGS) entry which is preliminary data.</text>
</comment>
<proteinExistence type="inferred from homology"/>